<dbReference type="Pfam" id="PF01402">
    <property type="entry name" value="RHH_1"/>
    <property type="match status" value="1"/>
</dbReference>
<dbReference type="RefSeq" id="WP_246974993.1">
    <property type="nucleotide sequence ID" value="NZ_CP095397.1"/>
</dbReference>
<dbReference type="EMBL" id="JBHSDJ010000013">
    <property type="protein sequence ID" value="MFC4246464.1"/>
    <property type="molecule type" value="Genomic_DNA"/>
</dbReference>
<evidence type="ECO:0000259" key="1">
    <source>
        <dbReference type="Pfam" id="PF01402"/>
    </source>
</evidence>
<evidence type="ECO:0000313" key="2">
    <source>
        <dbReference type="EMBL" id="MFC4246464.1"/>
    </source>
</evidence>
<dbReference type="CDD" id="cd22231">
    <property type="entry name" value="RHH_NikR_HicB-like"/>
    <property type="match status" value="1"/>
</dbReference>
<protein>
    <submittedName>
        <fullName evidence="2">Ribbon-helix-helix domain-containing protein</fullName>
    </submittedName>
</protein>
<sequence length="150" mass="17084">MDHNPTSRTSFGCPTDLLEQLDEIAEREDKSRSEKLRELVRQEVEAKGDLDEPQPVLPDDEQLADAYRTLHDRAHAPHKTKPRVKLETAKNKLFTNDTPKSAVLDDLIKPLERLGYISVWPGNQHVWVVVPPMRYTDGEDIVKPAEKVPA</sequence>
<accession>A0ABD5NWL5</accession>
<dbReference type="GeneID" id="71854756"/>
<feature type="domain" description="Ribbon-helix-helix protein CopG" evidence="1">
    <location>
        <begin position="8"/>
        <end position="46"/>
    </location>
</feature>
<dbReference type="Proteomes" id="UP001595821">
    <property type="component" value="Unassembled WGS sequence"/>
</dbReference>
<name>A0ABD5NWL5_9EURY</name>
<reference evidence="2 3" key="1">
    <citation type="journal article" date="2014" name="Int. J. Syst. Evol. Microbiol.">
        <title>Complete genome sequence of Corynebacterium casei LMG S-19264T (=DSM 44701T), isolated from a smear-ripened cheese.</title>
        <authorList>
            <consortium name="US DOE Joint Genome Institute (JGI-PGF)"/>
            <person name="Walter F."/>
            <person name="Albersmeier A."/>
            <person name="Kalinowski J."/>
            <person name="Ruckert C."/>
        </authorList>
    </citation>
    <scope>NUCLEOTIDE SEQUENCE [LARGE SCALE GENOMIC DNA]</scope>
    <source>
        <strain evidence="2 3">IBRC-M 10912</strain>
    </source>
</reference>
<dbReference type="AlphaFoldDB" id="A0ABD5NWL5"/>
<dbReference type="Gene3D" id="1.10.1220.10">
    <property type="entry name" value="Met repressor-like"/>
    <property type="match status" value="1"/>
</dbReference>
<organism evidence="2 3">
    <name type="scientific">Natribaculum luteum</name>
    <dbReference type="NCBI Taxonomy" id="1586232"/>
    <lineage>
        <taxon>Archaea</taxon>
        <taxon>Methanobacteriati</taxon>
        <taxon>Methanobacteriota</taxon>
        <taxon>Stenosarchaea group</taxon>
        <taxon>Halobacteria</taxon>
        <taxon>Halobacteriales</taxon>
        <taxon>Natrialbaceae</taxon>
        <taxon>Natribaculum</taxon>
    </lineage>
</organism>
<dbReference type="InterPro" id="IPR002145">
    <property type="entry name" value="CopG"/>
</dbReference>
<dbReference type="InterPro" id="IPR013321">
    <property type="entry name" value="Arc_rbn_hlx_hlx"/>
</dbReference>
<gene>
    <name evidence="2" type="ORF">ACFOZ7_05565</name>
</gene>
<proteinExistence type="predicted"/>
<comment type="caution">
    <text evidence="2">The sequence shown here is derived from an EMBL/GenBank/DDBJ whole genome shotgun (WGS) entry which is preliminary data.</text>
</comment>
<evidence type="ECO:0000313" key="3">
    <source>
        <dbReference type="Proteomes" id="UP001595821"/>
    </source>
</evidence>